<dbReference type="Pfam" id="PF02698">
    <property type="entry name" value="DUF218"/>
    <property type="match status" value="1"/>
</dbReference>
<evidence type="ECO:0000313" key="2">
    <source>
        <dbReference type="EMBL" id="EKX89343.1"/>
    </source>
</evidence>
<dbReference type="HOGENOM" id="CLU_051474_1_0_11"/>
<dbReference type="InterPro" id="IPR003848">
    <property type="entry name" value="DUF218"/>
</dbReference>
<dbReference type="Proteomes" id="UP000010445">
    <property type="component" value="Unassembled WGS sequence"/>
</dbReference>
<sequence>MKILLLVVLSYPARVLGYSARRVRNDPSLIDALLILGTAQYNGVPSRQFAARLDHAAEIWQPGQRIFTCGGKLPGDAFTEAAVGKRYLIERGVREDAIVAVEEGSDSWASISAVAQHNPGRVLVITDPNHSLRATSIARRLGLDARPSPTPYAPTRKIGKRWLWTVLHECSGLVVLDLRLINVRWAEWAENKLRTLAETLRPSRKARHDALRRKDT</sequence>
<dbReference type="GO" id="GO:0005886">
    <property type="term" value="C:plasma membrane"/>
    <property type="evidence" value="ECO:0007669"/>
    <property type="project" value="TreeGrafter"/>
</dbReference>
<dbReference type="PANTHER" id="PTHR30336:SF20">
    <property type="entry name" value="DUF218 DOMAIN-CONTAINING PROTEIN"/>
    <property type="match status" value="1"/>
</dbReference>
<dbReference type="eggNOG" id="COG1434">
    <property type="taxonomic scope" value="Bacteria"/>
</dbReference>
<dbReference type="InterPro" id="IPR051599">
    <property type="entry name" value="Cell_Envelope_Assoc"/>
</dbReference>
<reference evidence="2 3" key="1">
    <citation type="submission" date="2012-05" db="EMBL/GenBank/DDBJ databases">
        <authorList>
            <person name="Weinstock G."/>
            <person name="Sodergren E."/>
            <person name="Lobos E.A."/>
            <person name="Fulton L."/>
            <person name="Fulton R."/>
            <person name="Courtney L."/>
            <person name="Fronick C."/>
            <person name="O'Laughlin M."/>
            <person name="Godfrey J."/>
            <person name="Wilson R.M."/>
            <person name="Miner T."/>
            <person name="Farmer C."/>
            <person name="Delehaunty K."/>
            <person name="Cordes M."/>
            <person name="Minx P."/>
            <person name="Tomlinson C."/>
            <person name="Chen J."/>
            <person name="Wollam A."/>
            <person name="Pepin K.H."/>
            <person name="Bhonagiri V."/>
            <person name="Zhang X."/>
            <person name="Suruliraj S."/>
            <person name="Warren W."/>
            <person name="Mitreva M."/>
            <person name="Mardis E.R."/>
            <person name="Wilson R.K."/>
        </authorList>
    </citation>
    <scope>NUCLEOTIDE SEQUENCE [LARGE SCALE GENOMIC DNA]</scope>
    <source>
        <strain evidence="2 3">F0235</strain>
    </source>
</reference>
<dbReference type="RefSeq" id="WP_006064039.1">
    <property type="nucleotide sequence ID" value="NZ_KB290831.1"/>
</dbReference>
<dbReference type="AlphaFoldDB" id="L1MDM5"/>
<dbReference type="EMBL" id="AMEM01000024">
    <property type="protein sequence ID" value="EKX89343.1"/>
    <property type="molecule type" value="Genomic_DNA"/>
</dbReference>
<comment type="caution">
    <text evidence="2">The sequence shown here is derived from an EMBL/GenBank/DDBJ whole genome shotgun (WGS) entry which is preliminary data.</text>
</comment>
<feature type="domain" description="DUF218" evidence="1">
    <location>
        <begin position="31"/>
        <end position="170"/>
    </location>
</feature>
<evidence type="ECO:0000259" key="1">
    <source>
        <dbReference type="Pfam" id="PF02698"/>
    </source>
</evidence>
<dbReference type="OrthoDB" id="9782395at2"/>
<dbReference type="PANTHER" id="PTHR30336">
    <property type="entry name" value="INNER MEMBRANE PROTEIN, PROBABLE PERMEASE"/>
    <property type="match status" value="1"/>
</dbReference>
<accession>L1MDM5</accession>
<dbReference type="PATRIC" id="fig|1035195.3.peg.1639"/>
<protein>
    <recommendedName>
        <fullName evidence="1">DUF218 domain-containing protein</fullName>
    </recommendedName>
</protein>
<dbReference type="STRING" id="1035195.HMPREF9997_01814"/>
<proteinExistence type="predicted"/>
<dbReference type="CDD" id="cd06259">
    <property type="entry name" value="YdcF-like"/>
    <property type="match status" value="1"/>
</dbReference>
<gene>
    <name evidence="2" type="ORF">HMPREF9997_01814</name>
</gene>
<evidence type="ECO:0000313" key="3">
    <source>
        <dbReference type="Proteomes" id="UP000010445"/>
    </source>
</evidence>
<keyword evidence="3" id="KW-1185">Reference proteome</keyword>
<name>L1MDM5_9CORY</name>
<organism evidence="2 3">
    <name type="scientific">Corynebacterium durum F0235</name>
    <dbReference type="NCBI Taxonomy" id="1035195"/>
    <lineage>
        <taxon>Bacteria</taxon>
        <taxon>Bacillati</taxon>
        <taxon>Actinomycetota</taxon>
        <taxon>Actinomycetes</taxon>
        <taxon>Mycobacteriales</taxon>
        <taxon>Corynebacteriaceae</taxon>
        <taxon>Corynebacterium</taxon>
    </lineage>
</organism>